<dbReference type="GO" id="GO:0005840">
    <property type="term" value="C:ribosome"/>
    <property type="evidence" value="ECO:0007669"/>
    <property type="project" value="InterPro"/>
</dbReference>
<proteinExistence type="predicted"/>
<keyword evidence="2" id="KW-1185">Reference proteome</keyword>
<gene>
    <name evidence="1" type="ORF">Celaphus_00001749</name>
</gene>
<dbReference type="OrthoDB" id="10258869at2759"/>
<dbReference type="InterPro" id="IPR001197">
    <property type="entry name" value="Ribosomal_uL16_euk_arch"/>
</dbReference>
<evidence type="ECO:0000313" key="2">
    <source>
        <dbReference type="Proteomes" id="UP000242450"/>
    </source>
</evidence>
<dbReference type="SUPFAM" id="SSF54686">
    <property type="entry name" value="Ribosomal protein L16p/L10e"/>
    <property type="match status" value="1"/>
</dbReference>
<protein>
    <submittedName>
        <fullName evidence="1">Uncharacterized protein</fullName>
    </submittedName>
</protein>
<accession>A0A212CG23</accession>
<dbReference type="PANTHER" id="PTHR11726">
    <property type="entry name" value="60S RIBOSOMAL PROTEIN L10"/>
    <property type="match status" value="1"/>
</dbReference>
<dbReference type="AlphaFoldDB" id="A0A212CG23"/>
<dbReference type="InterPro" id="IPR036920">
    <property type="entry name" value="Ribosomal_uL16_sf"/>
</dbReference>
<dbReference type="GO" id="GO:0003735">
    <property type="term" value="F:structural constituent of ribosome"/>
    <property type="evidence" value="ECO:0007669"/>
    <property type="project" value="InterPro"/>
</dbReference>
<sequence length="158" mass="16896">MFALFEGEDFHKIAEYKDDATSCMACANSISNRFACGDVAEADAGRLIAVLIGALPTAAGSPDSPGGRPGATMIAHEALKNHMKPMATGMRGAFGKPQGTVARVHTGQVIMSIHTKLQNKGHKFSNFWGHEALGIWTTAEHDAVWNRGQVHTNKPNNV</sequence>
<dbReference type="Gene3D" id="3.90.1170.10">
    <property type="entry name" value="Ribosomal protein L10e/L16"/>
    <property type="match status" value="1"/>
</dbReference>
<dbReference type="Proteomes" id="UP000242450">
    <property type="component" value="Chromosome 20"/>
</dbReference>
<evidence type="ECO:0000313" key="1">
    <source>
        <dbReference type="EMBL" id="OWK04971.1"/>
    </source>
</evidence>
<dbReference type="EMBL" id="MKHE01000020">
    <property type="protein sequence ID" value="OWK04971.1"/>
    <property type="molecule type" value="Genomic_DNA"/>
</dbReference>
<dbReference type="GO" id="GO:0006412">
    <property type="term" value="P:translation"/>
    <property type="evidence" value="ECO:0007669"/>
    <property type="project" value="InterPro"/>
</dbReference>
<reference evidence="1 2" key="1">
    <citation type="journal article" date="2018" name="Mol. Genet. Genomics">
        <title>The red deer Cervus elaphus genome CerEla1.0: sequencing, annotating, genes, and chromosomes.</title>
        <authorList>
            <person name="Bana N.A."/>
            <person name="Nyiri A."/>
            <person name="Nagy J."/>
            <person name="Frank K."/>
            <person name="Nagy T."/>
            <person name="Steger V."/>
            <person name="Schiller M."/>
            <person name="Lakatos P."/>
            <person name="Sugar L."/>
            <person name="Horn P."/>
            <person name="Barta E."/>
            <person name="Orosz L."/>
        </authorList>
    </citation>
    <scope>NUCLEOTIDE SEQUENCE [LARGE SCALE GENOMIC DNA]</scope>
    <source>
        <strain evidence="1">Hungarian</strain>
    </source>
</reference>
<name>A0A212CG23_CEREH</name>
<comment type="caution">
    <text evidence="1">The sequence shown here is derived from an EMBL/GenBank/DDBJ whole genome shotgun (WGS) entry which is preliminary data.</text>
</comment>
<organism evidence="1 2">
    <name type="scientific">Cervus elaphus hippelaphus</name>
    <name type="common">European red deer</name>
    <dbReference type="NCBI Taxonomy" id="46360"/>
    <lineage>
        <taxon>Eukaryota</taxon>
        <taxon>Metazoa</taxon>
        <taxon>Chordata</taxon>
        <taxon>Craniata</taxon>
        <taxon>Vertebrata</taxon>
        <taxon>Euteleostomi</taxon>
        <taxon>Mammalia</taxon>
        <taxon>Eutheria</taxon>
        <taxon>Laurasiatheria</taxon>
        <taxon>Artiodactyla</taxon>
        <taxon>Ruminantia</taxon>
        <taxon>Pecora</taxon>
        <taxon>Cervidae</taxon>
        <taxon>Cervinae</taxon>
        <taxon>Cervus</taxon>
    </lineage>
</organism>